<evidence type="ECO:0000256" key="3">
    <source>
        <dbReference type="ARBA" id="ARBA00011738"/>
    </source>
</evidence>
<dbReference type="InterPro" id="IPR026022">
    <property type="entry name" value="PhoU_dom"/>
</dbReference>
<dbReference type="GO" id="GO:0006817">
    <property type="term" value="P:phosphate ion transport"/>
    <property type="evidence" value="ECO:0007669"/>
    <property type="project" value="UniProtKB-KW"/>
</dbReference>
<evidence type="ECO:0000256" key="8">
    <source>
        <dbReference type="PIRNR" id="PIRNR003107"/>
    </source>
</evidence>
<dbReference type="PIRSF" id="PIRSF003107">
    <property type="entry name" value="PhoU"/>
    <property type="match status" value="1"/>
</dbReference>
<dbReference type="Gene3D" id="1.20.58.220">
    <property type="entry name" value="Phosphate transport system protein phou homolog 2, domain 2"/>
    <property type="match status" value="1"/>
</dbReference>
<feature type="domain" description="PhoU" evidence="10">
    <location>
        <begin position="125"/>
        <end position="208"/>
    </location>
</feature>
<dbReference type="AlphaFoldDB" id="A0A2A4YXA9"/>
<keyword evidence="5 8" id="KW-0963">Cytoplasm</keyword>
<dbReference type="GO" id="GO:0030643">
    <property type="term" value="P:intracellular phosphate ion homeostasis"/>
    <property type="evidence" value="ECO:0007669"/>
    <property type="project" value="InterPro"/>
</dbReference>
<comment type="caution">
    <text evidence="11">The sequence shown here is derived from an EMBL/GenBank/DDBJ whole genome shotgun (WGS) entry which is preliminary data.</text>
</comment>
<comment type="function">
    <text evidence="7 8">Plays a role in the regulation of phosphate uptake.</text>
</comment>
<reference evidence="11" key="2">
    <citation type="journal article" date="2018" name="ISME J.">
        <title>A dynamic microbial community with high functional redundancy inhabits the cold, oxic subseafloor aquifer.</title>
        <authorList>
            <person name="Tully B.J."/>
            <person name="Wheat C.G."/>
            <person name="Glazer B.T."/>
            <person name="Huber J.A."/>
        </authorList>
    </citation>
    <scope>NUCLEOTIDE SEQUENCE</scope>
    <source>
        <strain evidence="11">NORP83</strain>
    </source>
</reference>
<dbReference type="InterPro" id="IPR028366">
    <property type="entry name" value="PhoU"/>
</dbReference>
<keyword evidence="6 8" id="KW-0592">Phosphate transport</keyword>
<evidence type="ECO:0000256" key="9">
    <source>
        <dbReference type="SAM" id="MobiDB-lite"/>
    </source>
</evidence>
<reference key="1">
    <citation type="submission" date="2017-08" db="EMBL/GenBank/DDBJ databases">
        <title>A dynamic microbial community with high functional redundancy inhabits the cold, oxic subseafloor aquifer.</title>
        <authorList>
            <person name="Tully B.J."/>
            <person name="Wheat C.G."/>
            <person name="Glazer B.T."/>
            <person name="Huber J.A."/>
        </authorList>
    </citation>
    <scope>NUCLEOTIDE SEQUENCE [LARGE SCALE GENOMIC DNA]</scope>
</reference>
<name>A0A2A4YXA9_9PROT</name>
<protein>
    <recommendedName>
        <fullName evidence="8">Phosphate-specific transport system accessory protein PhoU</fullName>
    </recommendedName>
</protein>
<evidence type="ECO:0000259" key="10">
    <source>
        <dbReference type="Pfam" id="PF01895"/>
    </source>
</evidence>
<dbReference type="GO" id="GO:0005737">
    <property type="term" value="C:cytoplasm"/>
    <property type="evidence" value="ECO:0007669"/>
    <property type="project" value="UniProtKB-SubCell"/>
</dbReference>
<dbReference type="NCBIfam" id="TIGR02135">
    <property type="entry name" value="phoU_full"/>
    <property type="match status" value="1"/>
</dbReference>
<feature type="region of interest" description="Disordered" evidence="9">
    <location>
        <begin position="220"/>
        <end position="240"/>
    </location>
</feature>
<dbReference type="EMBL" id="NVUS01000016">
    <property type="protein sequence ID" value="PCI99341.1"/>
    <property type="molecule type" value="Genomic_DNA"/>
</dbReference>
<evidence type="ECO:0000256" key="5">
    <source>
        <dbReference type="ARBA" id="ARBA00022490"/>
    </source>
</evidence>
<dbReference type="InterPro" id="IPR038078">
    <property type="entry name" value="PhoU-like_sf"/>
</dbReference>
<dbReference type="PANTHER" id="PTHR42930:SF3">
    <property type="entry name" value="PHOSPHATE-SPECIFIC TRANSPORT SYSTEM ACCESSORY PROTEIN PHOU"/>
    <property type="match status" value="1"/>
</dbReference>
<evidence type="ECO:0000256" key="6">
    <source>
        <dbReference type="ARBA" id="ARBA00022592"/>
    </source>
</evidence>
<dbReference type="FunFam" id="1.20.58.220:FF:000004">
    <property type="entry name" value="Phosphate-specific transport system accessory protein PhoU"/>
    <property type="match status" value="1"/>
</dbReference>
<dbReference type="SUPFAM" id="SSF109755">
    <property type="entry name" value="PhoU-like"/>
    <property type="match status" value="1"/>
</dbReference>
<evidence type="ECO:0000256" key="4">
    <source>
        <dbReference type="ARBA" id="ARBA00022448"/>
    </source>
</evidence>
<gene>
    <name evidence="11" type="primary">phoU</name>
    <name evidence="11" type="ORF">COB13_11975</name>
</gene>
<organism evidence="11">
    <name type="scientific">OCS116 cluster bacterium</name>
    <dbReference type="NCBI Taxonomy" id="2030921"/>
    <lineage>
        <taxon>Bacteria</taxon>
        <taxon>Pseudomonadati</taxon>
        <taxon>Pseudomonadota</taxon>
        <taxon>Alphaproteobacteria</taxon>
        <taxon>OCS116 cluster</taxon>
    </lineage>
</organism>
<evidence type="ECO:0000256" key="7">
    <source>
        <dbReference type="ARBA" id="ARBA00056181"/>
    </source>
</evidence>
<dbReference type="PANTHER" id="PTHR42930">
    <property type="entry name" value="PHOSPHATE-SPECIFIC TRANSPORT SYSTEM ACCESSORY PROTEIN PHOU"/>
    <property type="match status" value="1"/>
</dbReference>
<dbReference type="Pfam" id="PF01895">
    <property type="entry name" value="PhoU"/>
    <property type="match status" value="2"/>
</dbReference>
<evidence type="ECO:0000313" key="11">
    <source>
        <dbReference type="EMBL" id="PCI99341.1"/>
    </source>
</evidence>
<keyword evidence="4 8" id="KW-0813">Transport</keyword>
<sequence length="240" mass="26990">MQKHIVTAFEDDLKALSHNISKMGGLAEEQLAMAIRALETNDFELAKKTIAADKAIDKLELDIEESAILLIAKRQPMALDLRRVIVTIRISSDLERIGDLAKNIAKRVIAIDGQTPKSLVSGFHAMSELAQKLLKDVLDAFASEDVDKAIHVWRKDEDLDALYNSIFRELLTYMMEDTRNISFCTHLLFGAKNIERIGDHATNIAENIHYMVTGDLLTEERPKSDNTSTSKFDFDESVDI</sequence>
<dbReference type="GO" id="GO:0045936">
    <property type="term" value="P:negative regulation of phosphate metabolic process"/>
    <property type="evidence" value="ECO:0007669"/>
    <property type="project" value="InterPro"/>
</dbReference>
<comment type="subcellular location">
    <subcellularLocation>
        <location evidence="1 8">Cytoplasm</location>
    </subcellularLocation>
</comment>
<feature type="domain" description="PhoU" evidence="10">
    <location>
        <begin position="20"/>
        <end position="108"/>
    </location>
</feature>
<comment type="subunit">
    <text evidence="3 8">Homodimer.</text>
</comment>
<proteinExistence type="inferred from homology"/>
<evidence type="ECO:0000256" key="1">
    <source>
        <dbReference type="ARBA" id="ARBA00004496"/>
    </source>
</evidence>
<evidence type="ECO:0000256" key="2">
    <source>
        <dbReference type="ARBA" id="ARBA00008107"/>
    </source>
</evidence>
<accession>A0A2A4YXA9</accession>
<comment type="similarity">
    <text evidence="2 8">Belongs to the PhoU family.</text>
</comment>